<evidence type="ECO:0000313" key="3">
    <source>
        <dbReference type="Proteomes" id="UP001642405"/>
    </source>
</evidence>
<evidence type="ECO:0000256" key="1">
    <source>
        <dbReference type="SAM" id="MobiDB-lite"/>
    </source>
</evidence>
<name>A0ABP0BVE9_9PEZI</name>
<reference evidence="2 3" key="1">
    <citation type="submission" date="2024-01" db="EMBL/GenBank/DDBJ databases">
        <authorList>
            <person name="Allen C."/>
            <person name="Tagirdzhanova G."/>
        </authorList>
    </citation>
    <scope>NUCLEOTIDE SEQUENCE [LARGE SCALE GENOMIC DNA]</scope>
</reference>
<sequence length="215" mass="24583">MSQTMALNRALTLTVDTGVGRNCYTLPFEWYTERGGMQYSDSTASESESDDKHTQDQHLHDRDDNGQLGDAMYAADDTTYTHVYAYRPWPQSSTDEQSTTDDDDDNDGYNHYTNIYDNDDTMPSTATIDADTQIVYQTNNNDLSYYGYGDYDFAQLSRTTTAYSVPSTEVMADRGAEDEEEDAGEDCDDDNDNEEEDEDDLIMAQRRWHCPRLER</sequence>
<feature type="region of interest" description="Disordered" evidence="1">
    <location>
        <begin position="39"/>
        <end position="70"/>
    </location>
</feature>
<protein>
    <submittedName>
        <fullName evidence="2">Uncharacterized protein</fullName>
    </submittedName>
</protein>
<feature type="compositionally biased region" description="Acidic residues" evidence="1">
    <location>
        <begin position="98"/>
        <end position="107"/>
    </location>
</feature>
<gene>
    <name evidence="2" type="ORF">SCUCBS95973_005043</name>
</gene>
<feature type="region of interest" description="Disordered" evidence="1">
    <location>
        <begin position="170"/>
        <end position="205"/>
    </location>
</feature>
<feature type="compositionally biased region" description="Basic and acidic residues" evidence="1">
    <location>
        <begin position="50"/>
        <end position="65"/>
    </location>
</feature>
<keyword evidence="3" id="KW-1185">Reference proteome</keyword>
<comment type="caution">
    <text evidence="2">The sequence shown here is derived from an EMBL/GenBank/DDBJ whole genome shotgun (WGS) entry which is preliminary data.</text>
</comment>
<dbReference type="Proteomes" id="UP001642405">
    <property type="component" value="Unassembled WGS sequence"/>
</dbReference>
<feature type="region of interest" description="Disordered" evidence="1">
    <location>
        <begin position="87"/>
        <end position="109"/>
    </location>
</feature>
<organism evidence="2 3">
    <name type="scientific">Sporothrix curviconia</name>
    <dbReference type="NCBI Taxonomy" id="1260050"/>
    <lineage>
        <taxon>Eukaryota</taxon>
        <taxon>Fungi</taxon>
        <taxon>Dikarya</taxon>
        <taxon>Ascomycota</taxon>
        <taxon>Pezizomycotina</taxon>
        <taxon>Sordariomycetes</taxon>
        <taxon>Sordariomycetidae</taxon>
        <taxon>Ophiostomatales</taxon>
        <taxon>Ophiostomataceae</taxon>
        <taxon>Sporothrix</taxon>
    </lineage>
</organism>
<evidence type="ECO:0000313" key="2">
    <source>
        <dbReference type="EMBL" id="CAK7223041.1"/>
    </source>
</evidence>
<proteinExistence type="predicted"/>
<dbReference type="EMBL" id="CAWUHB010000026">
    <property type="protein sequence ID" value="CAK7223041.1"/>
    <property type="molecule type" value="Genomic_DNA"/>
</dbReference>
<accession>A0ABP0BVE9</accession>
<feature type="compositionally biased region" description="Acidic residues" evidence="1">
    <location>
        <begin position="176"/>
        <end position="201"/>
    </location>
</feature>